<dbReference type="CDD" id="cd00121">
    <property type="entry name" value="MATH"/>
    <property type="match status" value="1"/>
</dbReference>
<feature type="coiled-coil region" evidence="2">
    <location>
        <begin position="286"/>
        <end position="330"/>
    </location>
</feature>
<dbReference type="PROSITE" id="PS50144">
    <property type="entry name" value="MATH"/>
    <property type="match status" value="1"/>
</dbReference>
<protein>
    <recommendedName>
        <fullName evidence="3">MATH domain-containing protein</fullName>
    </recommendedName>
</protein>
<dbReference type="PANTHER" id="PTHR46236">
    <property type="entry name" value="TRAF-LIKE SUPERFAMILY PROTEIN"/>
    <property type="match status" value="1"/>
</dbReference>
<dbReference type="Pfam" id="PF22486">
    <property type="entry name" value="MATH_2"/>
    <property type="match status" value="1"/>
</dbReference>
<accession>A0A9P1A0R6</accession>
<name>A0A9P1A0R6_CUSEU</name>
<dbReference type="InterPro" id="IPR050804">
    <property type="entry name" value="MCC"/>
</dbReference>
<dbReference type="AlphaFoldDB" id="A0A9P1A0R6"/>
<evidence type="ECO:0000259" key="3">
    <source>
        <dbReference type="PROSITE" id="PS50144"/>
    </source>
</evidence>
<organism evidence="4 5">
    <name type="scientific">Cuscuta europaea</name>
    <name type="common">European dodder</name>
    <dbReference type="NCBI Taxonomy" id="41803"/>
    <lineage>
        <taxon>Eukaryota</taxon>
        <taxon>Viridiplantae</taxon>
        <taxon>Streptophyta</taxon>
        <taxon>Embryophyta</taxon>
        <taxon>Tracheophyta</taxon>
        <taxon>Spermatophyta</taxon>
        <taxon>Magnoliopsida</taxon>
        <taxon>eudicotyledons</taxon>
        <taxon>Gunneridae</taxon>
        <taxon>Pentapetalae</taxon>
        <taxon>asterids</taxon>
        <taxon>lamiids</taxon>
        <taxon>Solanales</taxon>
        <taxon>Convolvulaceae</taxon>
        <taxon>Cuscuteae</taxon>
        <taxon>Cuscuta</taxon>
        <taxon>Cuscuta subgen. Cuscuta</taxon>
    </lineage>
</organism>
<dbReference type="InterPro" id="IPR002083">
    <property type="entry name" value="MATH/TRAF_dom"/>
</dbReference>
<dbReference type="Gene3D" id="2.60.210.10">
    <property type="entry name" value="Apoptosis, Tumor Necrosis Factor Receptor Associated Protein 2, Chain A"/>
    <property type="match status" value="1"/>
</dbReference>
<keyword evidence="5" id="KW-1185">Reference proteome</keyword>
<dbReference type="EMBL" id="CAMAPE010000080">
    <property type="protein sequence ID" value="CAH9119734.1"/>
    <property type="molecule type" value="Genomic_DNA"/>
</dbReference>
<evidence type="ECO:0000313" key="5">
    <source>
        <dbReference type="Proteomes" id="UP001152484"/>
    </source>
</evidence>
<proteinExistence type="predicted"/>
<evidence type="ECO:0000313" key="4">
    <source>
        <dbReference type="EMBL" id="CAH9119734.1"/>
    </source>
</evidence>
<dbReference type="OrthoDB" id="289038at2759"/>
<dbReference type="SMART" id="SM00061">
    <property type="entry name" value="MATH"/>
    <property type="match status" value="1"/>
</dbReference>
<dbReference type="PANTHER" id="PTHR46236:SF35">
    <property type="entry name" value="MATH DOMAIN-CONTAINING PROTEIN"/>
    <property type="match status" value="1"/>
</dbReference>
<dbReference type="Proteomes" id="UP001152484">
    <property type="component" value="Unassembled WGS sequence"/>
</dbReference>
<feature type="domain" description="MATH" evidence="3">
    <location>
        <begin position="5"/>
        <end position="132"/>
    </location>
</feature>
<keyword evidence="1 2" id="KW-0175">Coiled coil</keyword>
<evidence type="ECO:0000256" key="2">
    <source>
        <dbReference type="SAM" id="Coils"/>
    </source>
</evidence>
<gene>
    <name evidence="4" type="ORF">CEURO_LOCUS22475</name>
</gene>
<sequence>MDKLESKFTWRVENFSQLEVKMLYSLTFLVNEKKWKVILFPKGIKTNDDHLSMYLDVVDSSHLPNGWSIPSTFSITLINQIDTNKTIKKELAHTFNAQESNWGFESFISLSELHDKSGGYLLEDACLIEVEVHVPVDVSPTANHKALDSSISILDNVGSVHNQAQSFLQSLSKKPLTSVASASNRRIPLLKRYYAKEILDILISSSLDDIADPSNESAIMESLSTLIDLPDLCGRGVGEAIMNLKYTFPKVVQEWRDSYQVKGGSEHPWSTFEKTKSVLEHLVKVEEGIRTKLEELDKNEKELEAQVEAVESKSRKLKEEREELSNQTNIIFYLVKELDREVEAKVVEVDRDNHTVEEILKAKWATTRQLFA</sequence>
<dbReference type="SUPFAM" id="SSF49599">
    <property type="entry name" value="TRAF domain-like"/>
    <property type="match status" value="1"/>
</dbReference>
<comment type="caution">
    <text evidence="4">The sequence shown here is derived from an EMBL/GenBank/DDBJ whole genome shotgun (WGS) entry which is preliminary data.</text>
</comment>
<reference evidence="4" key="1">
    <citation type="submission" date="2022-07" db="EMBL/GenBank/DDBJ databases">
        <authorList>
            <person name="Macas J."/>
            <person name="Novak P."/>
            <person name="Neumann P."/>
        </authorList>
    </citation>
    <scope>NUCLEOTIDE SEQUENCE</scope>
</reference>
<dbReference type="InterPro" id="IPR008974">
    <property type="entry name" value="TRAF-like"/>
</dbReference>
<evidence type="ECO:0000256" key="1">
    <source>
        <dbReference type="ARBA" id="ARBA00023054"/>
    </source>
</evidence>